<dbReference type="PANTHER" id="PTHR35902">
    <property type="entry name" value="S-LAYER DOMAIN-LIKE PROTEIN-RELATED"/>
    <property type="match status" value="1"/>
</dbReference>
<dbReference type="Proteomes" id="UP001057580">
    <property type="component" value="Chromosome"/>
</dbReference>
<dbReference type="Gene3D" id="2.60.40.10">
    <property type="entry name" value="Immunoglobulins"/>
    <property type="match status" value="4"/>
</dbReference>
<proteinExistence type="predicted"/>
<name>A0A9E7U321_9EURY</name>
<dbReference type="KEGG" id="ssai:N0B31_11465"/>
<dbReference type="Pfam" id="PF10633">
    <property type="entry name" value="NPCBM_assoc"/>
    <property type="match status" value="1"/>
</dbReference>
<dbReference type="InterPro" id="IPR011635">
    <property type="entry name" value="CARDB"/>
</dbReference>
<keyword evidence="1" id="KW-0812">Transmembrane</keyword>
<dbReference type="PANTHER" id="PTHR35902:SF3">
    <property type="entry name" value="NPCBM-ASSOCIATED, NEW3 DOMAIN OF ALPHA-GALACTOSIDASE"/>
    <property type="match status" value="1"/>
</dbReference>
<feature type="domain" description="CARDB" evidence="2">
    <location>
        <begin position="413"/>
        <end position="491"/>
    </location>
</feature>
<reference evidence="4" key="1">
    <citation type="submission" date="2022-09" db="EMBL/GenBank/DDBJ databases">
        <title>Diverse halophilic archaea isolated from saline environments.</title>
        <authorList>
            <person name="Cui H.-L."/>
        </authorList>
    </citation>
    <scope>NUCLEOTIDE SEQUENCE</scope>
    <source>
        <strain evidence="4">ZS-35-S2</strain>
    </source>
</reference>
<evidence type="ECO:0000259" key="3">
    <source>
        <dbReference type="Pfam" id="PF10633"/>
    </source>
</evidence>
<keyword evidence="1" id="KW-1133">Transmembrane helix</keyword>
<feature type="transmembrane region" description="Helical" evidence="1">
    <location>
        <begin position="740"/>
        <end position="762"/>
    </location>
</feature>
<evidence type="ECO:0000313" key="4">
    <source>
        <dbReference type="EMBL" id="UWM52770.1"/>
    </source>
</evidence>
<organism evidence="4 5">
    <name type="scientific">Salinirubellus salinus</name>
    <dbReference type="NCBI Taxonomy" id="1364945"/>
    <lineage>
        <taxon>Archaea</taxon>
        <taxon>Methanobacteriati</taxon>
        <taxon>Methanobacteriota</taxon>
        <taxon>Stenosarchaea group</taxon>
        <taxon>Halobacteria</taxon>
        <taxon>Halobacteriales</taxon>
        <taxon>Natronomonadaceae</taxon>
        <taxon>Salinirubellus</taxon>
    </lineage>
</organism>
<dbReference type="InterPro" id="IPR018905">
    <property type="entry name" value="A-galactase_NEW3"/>
</dbReference>
<keyword evidence="1" id="KW-0472">Membrane</keyword>
<dbReference type="Pfam" id="PF07705">
    <property type="entry name" value="CARDB"/>
    <property type="match status" value="1"/>
</dbReference>
<feature type="domain" description="Alpha-galactosidase NEW3" evidence="3">
    <location>
        <begin position="306"/>
        <end position="377"/>
    </location>
</feature>
<sequence length="764" mass="79903">MNRKQTLAIFFAAVLFVPAAGTATIGLAQAQTTSGAATPGPIGEPDVTVFAPDNELTPGQPTALTLQVQNNAQIIRGGANPSTVQQVTTARGVEVNLTSDNDQIDITTATQPIGTLPDGAIRPLTFEVVADENIEPGTYDLEAEVDYEYTRTVTDEGLYSPRSESKTIDVTVRVTDDARFEIVEVTDSVAVGETGDVALTVRNIGGEPASEASVTVQSGSADIVFGQSPSATRYLGEVEPDDERTISVEATATSGASASAYPLTATVNFENTDGVTSQSVPLQFGIQLGAEQSVSIEDGTSSLAVGDRGTVTATLTNEGPRTLRDATVALQPNGQTVVPVEPEQAIGTLEPGESTTFEYPVRISPEASEGPRQLAFVTAYRDGEGETRQTTPSYLTLDVAERQSFDIAEVTDDLAVGGQGTVNFTVTNEGPFTVEDATVALQPNGETVVPVEPDQPLGTLAPGESTTVQYPVRATAAAEPGPRQLSFVFDYQYDGTAGRSEPEFARVELADEQSFSLSNVNSTLRVGAEGEVEFTLTNDGPNAVSDAVVALQPAGPNVQPQETEYAVGDLAAGEEATVTFPVDVTSSAAAIAKQLSVTVEYRNADDDARQSGPVSTQVEVAPEQRVFALEGVSTQLEAGSEGTVELQLTNNRDEEVRNINAQLFVDSPLSASTDEAYVPSLASGDSTTIAFDLSVAGDAPARNQPVELDFQYDESDGDTKLTDTYQLPIDVTASSDGGGLGLGTIAIGLLAIAGVGLGIFYVRR</sequence>
<evidence type="ECO:0000313" key="5">
    <source>
        <dbReference type="Proteomes" id="UP001057580"/>
    </source>
</evidence>
<protein>
    <submittedName>
        <fullName evidence="4">Uncharacterized protein</fullName>
    </submittedName>
</protein>
<accession>A0A9E7U321</accession>
<evidence type="ECO:0000256" key="1">
    <source>
        <dbReference type="SAM" id="Phobius"/>
    </source>
</evidence>
<dbReference type="GeneID" id="74943049"/>
<dbReference type="AlphaFoldDB" id="A0A9E7U321"/>
<gene>
    <name evidence="4" type="ORF">N0B31_11465</name>
</gene>
<dbReference type="InterPro" id="IPR013783">
    <property type="entry name" value="Ig-like_fold"/>
</dbReference>
<dbReference type="EMBL" id="CP104003">
    <property type="protein sequence ID" value="UWM52770.1"/>
    <property type="molecule type" value="Genomic_DNA"/>
</dbReference>
<dbReference type="RefSeq" id="WP_260591765.1">
    <property type="nucleotide sequence ID" value="NZ_CP104003.1"/>
</dbReference>
<keyword evidence="5" id="KW-1185">Reference proteome</keyword>
<evidence type="ECO:0000259" key="2">
    <source>
        <dbReference type="Pfam" id="PF07705"/>
    </source>
</evidence>